<proteinExistence type="predicted"/>
<dbReference type="OrthoDB" id="1427218at2759"/>
<accession>A0A5A7V9L7</accession>
<sequence length="145" mass="16707">MDQRGGGHSYRVISGVGVYWGMEVRQWYLSTRLFGLTEMRWPACSGFCWNDDVKYIITEKQVVDNWVRSHPVAKDILNKSLPYYDELAYVFDRDRATGHFVETFTNVGFNEPNGYEGFDMSDGNKEFSSLYSQGIDISQDDVRAS</sequence>
<organism evidence="1 3">
    <name type="scientific">Cucumis melo var. makuwa</name>
    <name type="common">Oriental melon</name>
    <dbReference type="NCBI Taxonomy" id="1194695"/>
    <lineage>
        <taxon>Eukaryota</taxon>
        <taxon>Viridiplantae</taxon>
        <taxon>Streptophyta</taxon>
        <taxon>Embryophyta</taxon>
        <taxon>Tracheophyta</taxon>
        <taxon>Spermatophyta</taxon>
        <taxon>Magnoliopsida</taxon>
        <taxon>eudicotyledons</taxon>
        <taxon>Gunneridae</taxon>
        <taxon>Pentapetalae</taxon>
        <taxon>rosids</taxon>
        <taxon>fabids</taxon>
        <taxon>Cucurbitales</taxon>
        <taxon>Cucurbitaceae</taxon>
        <taxon>Benincaseae</taxon>
        <taxon>Cucumis</taxon>
    </lineage>
</organism>
<dbReference type="AlphaFoldDB" id="A0A5A7V9L7"/>
<dbReference type="EMBL" id="SSTD01010850">
    <property type="protein sequence ID" value="TYK11308.1"/>
    <property type="molecule type" value="Genomic_DNA"/>
</dbReference>
<name>A0A5A7V9L7_CUCMM</name>
<gene>
    <name evidence="2" type="ORF">E5676_scaffold1827G00170</name>
    <name evidence="1" type="ORF">E6C27_scaffold616G00600</name>
</gene>
<evidence type="ECO:0000313" key="4">
    <source>
        <dbReference type="Proteomes" id="UP000321947"/>
    </source>
</evidence>
<dbReference type="EMBL" id="SSTE01002041">
    <property type="protein sequence ID" value="KAA0063924.1"/>
    <property type="molecule type" value="Genomic_DNA"/>
</dbReference>
<dbReference type="Proteomes" id="UP000321947">
    <property type="component" value="Unassembled WGS sequence"/>
</dbReference>
<comment type="caution">
    <text evidence="1">The sequence shown here is derived from an EMBL/GenBank/DDBJ whole genome shotgun (WGS) entry which is preliminary data.</text>
</comment>
<dbReference type="Proteomes" id="UP000321393">
    <property type="component" value="Unassembled WGS sequence"/>
</dbReference>
<dbReference type="PANTHER" id="PTHR46250:SF15">
    <property type="entry name" value="OS01G0523800 PROTEIN"/>
    <property type="match status" value="1"/>
</dbReference>
<evidence type="ECO:0000313" key="2">
    <source>
        <dbReference type="EMBL" id="TYK11308.1"/>
    </source>
</evidence>
<reference evidence="3 4" key="1">
    <citation type="submission" date="2019-08" db="EMBL/GenBank/DDBJ databases">
        <title>Draft genome sequences of two oriental melons (Cucumis melo L. var makuwa).</title>
        <authorList>
            <person name="Kwon S.-Y."/>
        </authorList>
    </citation>
    <scope>NUCLEOTIDE SEQUENCE [LARGE SCALE GENOMIC DNA]</scope>
    <source>
        <strain evidence="4">cv. Chang Bougi</strain>
        <strain evidence="3">cv. SW 3</strain>
        <tissue evidence="1">Leaf</tissue>
    </source>
</reference>
<dbReference type="PANTHER" id="PTHR46250">
    <property type="entry name" value="MYB/SANT-LIKE DNA-BINDING DOMAIN PROTEIN-RELATED"/>
    <property type="match status" value="1"/>
</dbReference>
<evidence type="ECO:0000313" key="1">
    <source>
        <dbReference type="EMBL" id="KAA0063924.1"/>
    </source>
</evidence>
<evidence type="ECO:0000313" key="3">
    <source>
        <dbReference type="Proteomes" id="UP000321393"/>
    </source>
</evidence>
<protein>
    <submittedName>
        <fullName evidence="1">Retrotransposon protein</fullName>
    </submittedName>
</protein>